<comment type="similarity">
    <text evidence="2">Belongs to the histidine acid phosphatase family. MINPP1 subfamily.</text>
</comment>
<name>A0A9J6BTN5_POLVA</name>
<evidence type="ECO:0000256" key="8">
    <source>
        <dbReference type="ARBA" id="ARBA00023136"/>
    </source>
</evidence>
<dbReference type="InterPro" id="IPR000560">
    <property type="entry name" value="His_Pase_clade-2"/>
</dbReference>
<dbReference type="PANTHER" id="PTHR20963">
    <property type="entry name" value="MULTIPLE INOSITOL POLYPHOSPHATE PHOSPHATASE-RELATED"/>
    <property type="match status" value="1"/>
</dbReference>
<dbReference type="GO" id="GO:0052745">
    <property type="term" value="F:inositol phosphate phosphatase activity"/>
    <property type="evidence" value="ECO:0007669"/>
    <property type="project" value="TreeGrafter"/>
</dbReference>
<evidence type="ECO:0000256" key="6">
    <source>
        <dbReference type="ARBA" id="ARBA00022729"/>
    </source>
</evidence>
<dbReference type="Proteomes" id="UP001107558">
    <property type="component" value="Chromosome 3"/>
</dbReference>
<dbReference type="AlphaFoldDB" id="A0A9J6BTN5"/>
<reference evidence="15" key="1">
    <citation type="submission" date="2021-03" db="EMBL/GenBank/DDBJ databases">
        <title>Chromosome level genome of the anhydrobiotic midge Polypedilum vanderplanki.</title>
        <authorList>
            <person name="Yoshida Y."/>
            <person name="Kikawada T."/>
            <person name="Gusev O."/>
        </authorList>
    </citation>
    <scope>NUCLEOTIDE SEQUENCE</scope>
    <source>
        <strain evidence="15">NIAS01</strain>
        <tissue evidence="15">Whole body or cell culture</tissue>
    </source>
</reference>
<keyword evidence="6 14" id="KW-0732">Signal</keyword>
<comment type="catalytic activity">
    <reaction evidence="13">
        <text>(2R)-2,3-bisphosphoglycerate + H2O = (2R)-2-phosphoglycerate + phosphate</text>
        <dbReference type="Rhea" id="RHEA:27381"/>
        <dbReference type="ChEBI" id="CHEBI:15377"/>
        <dbReference type="ChEBI" id="CHEBI:43474"/>
        <dbReference type="ChEBI" id="CHEBI:58248"/>
        <dbReference type="ChEBI" id="CHEBI:58289"/>
        <dbReference type="EC" id="3.1.3.80"/>
    </reaction>
    <physiologicalReaction direction="left-to-right" evidence="13">
        <dbReference type="Rhea" id="RHEA:27382"/>
    </physiologicalReaction>
</comment>
<comment type="caution">
    <text evidence="15">The sequence shown here is derived from an EMBL/GenBank/DDBJ whole genome shotgun (WGS) entry which is preliminary data.</text>
</comment>
<evidence type="ECO:0000256" key="11">
    <source>
        <dbReference type="ARBA" id="ARBA00043671"/>
    </source>
</evidence>
<organism evidence="15 16">
    <name type="scientific">Polypedilum vanderplanki</name>
    <name type="common">Sleeping chironomid midge</name>
    <dbReference type="NCBI Taxonomy" id="319348"/>
    <lineage>
        <taxon>Eukaryota</taxon>
        <taxon>Metazoa</taxon>
        <taxon>Ecdysozoa</taxon>
        <taxon>Arthropoda</taxon>
        <taxon>Hexapoda</taxon>
        <taxon>Insecta</taxon>
        <taxon>Pterygota</taxon>
        <taxon>Neoptera</taxon>
        <taxon>Endopterygota</taxon>
        <taxon>Diptera</taxon>
        <taxon>Nematocera</taxon>
        <taxon>Chironomoidea</taxon>
        <taxon>Chironomidae</taxon>
        <taxon>Chironominae</taxon>
        <taxon>Polypedilum</taxon>
        <taxon>Polypedilum</taxon>
    </lineage>
</organism>
<proteinExistence type="inferred from homology"/>
<feature type="chain" id="PRO_5039938406" description="Multiple inositol polyphosphate phosphatase 1" evidence="14">
    <location>
        <begin position="18"/>
        <end position="296"/>
    </location>
</feature>
<evidence type="ECO:0000256" key="5">
    <source>
        <dbReference type="ARBA" id="ARBA00018097"/>
    </source>
</evidence>
<evidence type="ECO:0000256" key="14">
    <source>
        <dbReference type="SAM" id="SignalP"/>
    </source>
</evidence>
<dbReference type="OrthoDB" id="6509975at2759"/>
<dbReference type="GO" id="GO:0034417">
    <property type="term" value="F:bisphosphoglycerate 3-phosphatase activity"/>
    <property type="evidence" value="ECO:0007669"/>
    <property type="project" value="UniProtKB-EC"/>
</dbReference>
<dbReference type="EC" id="3.1.3.80" evidence="3"/>
<dbReference type="GO" id="GO:0003993">
    <property type="term" value="F:acid phosphatase activity"/>
    <property type="evidence" value="ECO:0007669"/>
    <property type="project" value="TreeGrafter"/>
</dbReference>
<comment type="catalytic activity">
    <reaction evidence="12">
        <text>1D-myo-inositol hexakisphosphate + H2O = 1D-myo-inositol 1,2,4,5,6-pentakisphosphate + phosphate</text>
        <dbReference type="Rhea" id="RHEA:16989"/>
        <dbReference type="ChEBI" id="CHEBI:15377"/>
        <dbReference type="ChEBI" id="CHEBI:43474"/>
        <dbReference type="ChEBI" id="CHEBI:57798"/>
        <dbReference type="ChEBI" id="CHEBI:58130"/>
        <dbReference type="EC" id="3.1.3.62"/>
    </reaction>
    <physiologicalReaction direction="left-to-right" evidence="12">
        <dbReference type="Rhea" id="RHEA:16990"/>
    </physiologicalReaction>
</comment>
<dbReference type="InterPro" id="IPR029033">
    <property type="entry name" value="His_PPase_superfam"/>
</dbReference>
<accession>A0A9J6BTN5</accession>
<comment type="catalytic activity">
    <reaction evidence="11">
        <text>1D-myo-inositol 1,2,4,5,6-pentakisphosphate + H2O = 1D-myo-inositol 1,2,5,6-tetrakisphosphate + phosphate</text>
        <dbReference type="Rhea" id="RHEA:77115"/>
        <dbReference type="ChEBI" id="CHEBI:15377"/>
        <dbReference type="ChEBI" id="CHEBI:43474"/>
        <dbReference type="ChEBI" id="CHEBI:57798"/>
        <dbReference type="ChEBI" id="CHEBI:195535"/>
        <dbReference type="EC" id="3.1.3.62"/>
    </reaction>
    <physiologicalReaction direction="left-to-right" evidence="11">
        <dbReference type="Rhea" id="RHEA:77116"/>
    </physiologicalReaction>
</comment>
<evidence type="ECO:0000313" key="16">
    <source>
        <dbReference type="Proteomes" id="UP001107558"/>
    </source>
</evidence>
<comment type="catalytic activity">
    <reaction evidence="10">
        <text>1D-myo-inositol 1,2,5,6-tetrakisphosphate + H2O = 1D-myo-inositol 1,2,6-trisphosphate + phosphate</text>
        <dbReference type="Rhea" id="RHEA:77119"/>
        <dbReference type="ChEBI" id="CHEBI:15377"/>
        <dbReference type="ChEBI" id="CHEBI:43474"/>
        <dbReference type="ChEBI" id="CHEBI:195535"/>
        <dbReference type="ChEBI" id="CHEBI:195537"/>
        <dbReference type="EC" id="3.1.3.62"/>
    </reaction>
    <physiologicalReaction direction="left-to-right" evidence="10">
        <dbReference type="Rhea" id="RHEA:77120"/>
    </physiologicalReaction>
</comment>
<keyword evidence="7" id="KW-0378">Hydrolase</keyword>
<protein>
    <recommendedName>
        <fullName evidence="5">Multiple inositol polyphosphate phosphatase 1</fullName>
        <ecNumber evidence="4">3.1.3.62</ecNumber>
        <ecNumber evidence="3">3.1.3.80</ecNumber>
    </recommendedName>
    <alternativeName>
        <fullName evidence="9">2,3-bisphosphoglycerate 3-phosphatase</fullName>
    </alternativeName>
</protein>
<dbReference type="SUPFAM" id="SSF53254">
    <property type="entry name" value="Phosphoglycerate mutase-like"/>
    <property type="match status" value="1"/>
</dbReference>
<evidence type="ECO:0000256" key="1">
    <source>
        <dbReference type="ARBA" id="ARBA00004370"/>
    </source>
</evidence>
<keyword evidence="8" id="KW-0472">Membrane</keyword>
<feature type="signal peptide" evidence="14">
    <location>
        <begin position="1"/>
        <end position="17"/>
    </location>
</feature>
<dbReference type="EC" id="3.1.3.62" evidence="4"/>
<comment type="subcellular location">
    <subcellularLocation>
        <location evidence="1">Membrane</location>
    </subcellularLocation>
</comment>
<evidence type="ECO:0000256" key="12">
    <source>
        <dbReference type="ARBA" id="ARBA00043691"/>
    </source>
</evidence>
<evidence type="ECO:0000256" key="3">
    <source>
        <dbReference type="ARBA" id="ARBA00012976"/>
    </source>
</evidence>
<evidence type="ECO:0000256" key="9">
    <source>
        <dbReference type="ARBA" id="ARBA00031642"/>
    </source>
</evidence>
<evidence type="ECO:0000256" key="10">
    <source>
        <dbReference type="ARBA" id="ARBA00043668"/>
    </source>
</evidence>
<evidence type="ECO:0000256" key="4">
    <source>
        <dbReference type="ARBA" id="ARBA00013040"/>
    </source>
</evidence>
<evidence type="ECO:0000256" key="13">
    <source>
        <dbReference type="ARBA" id="ARBA00043832"/>
    </source>
</evidence>
<evidence type="ECO:0000256" key="2">
    <source>
        <dbReference type="ARBA" id="ARBA00008422"/>
    </source>
</evidence>
<evidence type="ECO:0000256" key="7">
    <source>
        <dbReference type="ARBA" id="ARBA00022801"/>
    </source>
</evidence>
<keyword evidence="16" id="KW-1185">Reference proteome</keyword>
<dbReference type="Pfam" id="PF00328">
    <property type="entry name" value="His_Phos_2"/>
    <property type="match status" value="1"/>
</dbReference>
<evidence type="ECO:0000313" key="15">
    <source>
        <dbReference type="EMBL" id="KAG5672851.1"/>
    </source>
</evidence>
<dbReference type="GO" id="GO:0016020">
    <property type="term" value="C:membrane"/>
    <property type="evidence" value="ECO:0007669"/>
    <property type="project" value="UniProtKB-SubCell"/>
</dbReference>
<dbReference type="EMBL" id="JADBJN010000003">
    <property type="protein sequence ID" value="KAG5672851.1"/>
    <property type="molecule type" value="Genomic_DNA"/>
</dbReference>
<dbReference type="PANTHER" id="PTHR20963:SF8">
    <property type="entry name" value="MULTIPLE INOSITOL POLYPHOSPHATE PHOSPHATASE 1"/>
    <property type="match status" value="1"/>
</dbReference>
<sequence>MFTILAIVLAFSQASVSLHDPFYCFTTDPIHPQNQMFATKVVYEALHGREIPNVSTCTPRKFWMYSRHGTRLPSSSDIRRMIDIHDRLQSSVLRNYDLGRTQLCRADYENIANWIFNSTNLDPDRNSELVEAGCEELRGIAQRFQKAFPNILPKTYNTSEFLIRFTDRQRTQASLDAFAEDLFDEGAHNDIFFEPVPAVDRLLRPHDDCPLYDEVSSNLVEQEAFEEGPDFQQILEQVNKNLDFSDQINFQVEKFARYYYGMGYGGQERLFSNMNCHIMHDLLTYLQSTNPNDQLA</sequence>
<gene>
    <name evidence="15" type="ORF">PVAND_002940</name>
</gene>
<dbReference type="Gene3D" id="3.40.50.1240">
    <property type="entry name" value="Phosphoglycerate mutase-like"/>
    <property type="match status" value="1"/>
</dbReference>